<evidence type="ECO:0000313" key="4">
    <source>
        <dbReference type="EMBL" id="ETO78648.1"/>
    </source>
</evidence>
<sequence length="637" mass="71359">PLLLKSFAPLEHAAFVKFCSYPKRQLPVQVVDPPSLPSVFMICEAPAPVFESVFKNSRMQPSGGHQQPEYEYSNQYNHQAGGGDRLPAPSMRPTLEAPVYYQQSQLQQQFTPQQTYYQPSRTPVAISQFPYAESPMEHKPIMAYQQPSDYRIQTASEVRAGPPMPIERMCDVCQYPDPVLVAPNCNHLFHSRCVHVWPLDACPACAAPLDQVAISPTINMMMRPEPRSGKWTRPEEKFIDGILREFDRQALPLAHGTPIRLVLAKMLNCSTMRLSKKFQKNALGKRTFRVTKPGKGEKALQFDQMDHARRQRELSSLEQIFRQELVDQFRRENNTDEGALVETQHLRLAVQQFWVSNFLKFAVLIGQPVMGLDVSDAKKRKRAMQLLRNGQFDELLSWSHHPSPANTASITPMPSILGSTPADNTVVSASWSSTTPLYSSSMLGQNQQETGPSIPALLQQPEQRPVKKMRTPEANVEVNRFGLQPPPMDQSQYPQFGRLSPPASSTSAFDYSQQQQQYSSEPYLRPSSLSPYSDVKSDKSGMGYANVLQHQQQQQQMIPGIVAHEGAVHEQRGGFTPAAFPRAGESYQTSGTNQAAPWDDLLENMSSEANAGTQPAPTSQAQSGDSNMQSWPNMHMM</sequence>
<dbReference type="OrthoDB" id="8062037at2759"/>
<proteinExistence type="predicted"/>
<dbReference type="GO" id="GO:0008270">
    <property type="term" value="F:zinc ion binding"/>
    <property type="evidence" value="ECO:0007669"/>
    <property type="project" value="UniProtKB-KW"/>
</dbReference>
<dbReference type="InterPro" id="IPR001841">
    <property type="entry name" value="Znf_RING"/>
</dbReference>
<name>A0A081AID7_PHYNI</name>
<reference evidence="4 5" key="1">
    <citation type="submission" date="2013-11" db="EMBL/GenBank/DDBJ databases">
        <title>The Genome Sequence of Phytophthora parasitica P1976.</title>
        <authorList>
            <consortium name="The Broad Institute Genomics Platform"/>
            <person name="Russ C."/>
            <person name="Tyler B."/>
            <person name="Panabieres F."/>
            <person name="Shan W."/>
            <person name="Tripathy S."/>
            <person name="Grunwald N."/>
            <person name="Machado M."/>
            <person name="Johnson C.S."/>
            <person name="Walker B."/>
            <person name="Young S."/>
            <person name="Zeng Q."/>
            <person name="Gargeya S."/>
            <person name="Fitzgerald M."/>
            <person name="Haas B."/>
            <person name="Abouelleil A."/>
            <person name="Allen A.W."/>
            <person name="Alvarado L."/>
            <person name="Arachchi H.M."/>
            <person name="Berlin A.M."/>
            <person name="Chapman S.B."/>
            <person name="Gainer-Dewar J."/>
            <person name="Goldberg J."/>
            <person name="Griggs A."/>
            <person name="Gujja S."/>
            <person name="Hansen M."/>
            <person name="Howarth C."/>
            <person name="Imamovic A."/>
            <person name="Ireland A."/>
            <person name="Larimer J."/>
            <person name="McCowan C."/>
            <person name="Murphy C."/>
            <person name="Pearson M."/>
            <person name="Poon T.W."/>
            <person name="Priest M."/>
            <person name="Roberts A."/>
            <person name="Saif S."/>
            <person name="Shea T."/>
            <person name="Sisk P."/>
            <person name="Sykes S."/>
            <person name="Wortman J."/>
            <person name="Nusbaum C."/>
            <person name="Birren B."/>
        </authorList>
    </citation>
    <scope>NUCLEOTIDE SEQUENCE [LARGE SCALE GENOMIC DNA]</scope>
    <source>
        <strain evidence="4 5">P1976</strain>
    </source>
</reference>
<dbReference type="InterPro" id="IPR013083">
    <property type="entry name" value="Znf_RING/FYVE/PHD"/>
</dbReference>
<keyword evidence="1" id="KW-0862">Zinc</keyword>
<feature type="domain" description="RING-type" evidence="3">
    <location>
        <begin position="170"/>
        <end position="205"/>
    </location>
</feature>
<protein>
    <recommendedName>
        <fullName evidence="3">RING-type domain-containing protein</fullName>
    </recommendedName>
</protein>
<dbReference type="PROSITE" id="PS50089">
    <property type="entry name" value="ZF_RING_2"/>
    <property type="match status" value="1"/>
</dbReference>
<feature type="region of interest" description="Disordered" evidence="2">
    <location>
        <begin position="480"/>
        <end position="537"/>
    </location>
</feature>
<evidence type="ECO:0000256" key="2">
    <source>
        <dbReference type="SAM" id="MobiDB-lite"/>
    </source>
</evidence>
<evidence type="ECO:0000259" key="3">
    <source>
        <dbReference type="PROSITE" id="PS50089"/>
    </source>
</evidence>
<gene>
    <name evidence="4" type="ORF">F444_06490</name>
</gene>
<evidence type="ECO:0000313" key="5">
    <source>
        <dbReference type="Proteomes" id="UP000028582"/>
    </source>
</evidence>
<keyword evidence="1" id="KW-0479">Metal-binding</keyword>
<comment type="caution">
    <text evidence="4">The sequence shown here is derived from an EMBL/GenBank/DDBJ whole genome shotgun (WGS) entry which is preliminary data.</text>
</comment>
<dbReference type="Gene3D" id="3.30.40.10">
    <property type="entry name" value="Zinc/RING finger domain, C3HC4 (zinc finger)"/>
    <property type="match status" value="1"/>
</dbReference>
<dbReference type="PANTHER" id="PTHR35213">
    <property type="entry name" value="RING-TYPE DOMAIN-CONTAINING PROTEIN-RELATED"/>
    <property type="match status" value="1"/>
</dbReference>
<feature type="region of interest" description="Disordered" evidence="2">
    <location>
        <begin position="608"/>
        <end position="637"/>
    </location>
</feature>
<dbReference type="Proteomes" id="UP000028582">
    <property type="component" value="Unassembled WGS sequence"/>
</dbReference>
<dbReference type="SUPFAM" id="SSF57850">
    <property type="entry name" value="RING/U-box"/>
    <property type="match status" value="1"/>
</dbReference>
<dbReference type="EMBL" id="ANJA01001197">
    <property type="protein sequence ID" value="ETO78648.1"/>
    <property type="molecule type" value="Genomic_DNA"/>
</dbReference>
<feature type="region of interest" description="Disordered" evidence="2">
    <location>
        <begin position="58"/>
        <end position="88"/>
    </location>
</feature>
<dbReference type="AlphaFoldDB" id="A0A081AID7"/>
<feature type="compositionally biased region" description="Low complexity" evidence="2">
    <location>
        <begin position="511"/>
        <end position="533"/>
    </location>
</feature>
<keyword evidence="1" id="KW-0863">Zinc-finger</keyword>
<dbReference type="PANTHER" id="PTHR35213:SF3">
    <property type="entry name" value="MYB-LIKE DOMAIN-CONTAINING PROTEIN"/>
    <property type="match status" value="1"/>
</dbReference>
<organism evidence="4 5">
    <name type="scientific">Phytophthora nicotianae P1976</name>
    <dbReference type="NCBI Taxonomy" id="1317066"/>
    <lineage>
        <taxon>Eukaryota</taxon>
        <taxon>Sar</taxon>
        <taxon>Stramenopiles</taxon>
        <taxon>Oomycota</taxon>
        <taxon>Peronosporomycetes</taxon>
        <taxon>Peronosporales</taxon>
        <taxon>Peronosporaceae</taxon>
        <taxon>Phytophthora</taxon>
    </lineage>
</organism>
<accession>A0A081AID7</accession>
<feature type="non-terminal residue" evidence="4">
    <location>
        <position position="1"/>
    </location>
</feature>
<evidence type="ECO:0000256" key="1">
    <source>
        <dbReference type="PROSITE-ProRule" id="PRU00175"/>
    </source>
</evidence>